<keyword evidence="1" id="KW-0812">Transmembrane</keyword>
<reference evidence="2 3" key="1">
    <citation type="submission" date="2021-05" db="EMBL/GenBank/DDBJ databases">
        <title>Molecular characterization for Shewanella algae harboring chromosomal blaOXA-55-like strains isolated from clinical and environment sample.</title>
        <authorList>
            <person name="Ohama Y."/>
            <person name="Aoki K."/>
            <person name="Harada S."/>
            <person name="Moriya K."/>
            <person name="Ishii Y."/>
            <person name="Tateda K."/>
        </authorList>
    </citation>
    <scope>NUCLEOTIDE SEQUENCE [LARGE SCALE GENOMIC DNA]</scope>
    <source>
        <strain evidence="2 3">MBTL60-118</strain>
    </source>
</reference>
<feature type="transmembrane region" description="Helical" evidence="1">
    <location>
        <begin position="94"/>
        <end position="118"/>
    </location>
</feature>
<feature type="transmembrane region" description="Helical" evidence="1">
    <location>
        <begin position="130"/>
        <end position="147"/>
    </location>
</feature>
<keyword evidence="3" id="KW-1185">Reference proteome</keyword>
<protein>
    <submittedName>
        <fullName evidence="2">Uncharacterized protein</fullName>
    </submittedName>
</protein>
<keyword evidence="1" id="KW-1133">Transmembrane helix</keyword>
<keyword evidence="1" id="KW-0472">Membrane</keyword>
<gene>
    <name evidence="2" type="ORF">TUM3794_16970</name>
</gene>
<sequence>MVVSNFIYIEQSQLIEATVIKKVASKSRSGSGSSASYSTALKVIYQFENPYVKDKLELHSELAPLVYGRVKEGDTISVYFNEMAKPKTRISQPFHFWLLCFLVLLGVSFLYLIALIIGRHSRLVVKTWQANLILTCLFLVPVVYQSWDNMQNNNAIALERNSEANWPRWFAFEHAVAKPSWWDSVAIKYLDPMDFTSEEHRYYLESNTDADRFHRSFKLTYALMLRHQDDPLELGWLLAKGTTRQYMPMYEFFLSHFMYRQWEGVCTNPCNDATQMVEMAGHLLSMKLDENQIASSLVLAEEIMVNKYDRADNRGKFYFLYSYRRLLEHTQGKDIAHAKLDDLVDASTLEAQKQGNSQLLSRWQRFWHGTQREVGMFSG</sequence>
<dbReference type="EMBL" id="BPEU01000010">
    <property type="protein sequence ID" value="GIU40026.1"/>
    <property type="molecule type" value="Genomic_DNA"/>
</dbReference>
<dbReference type="Proteomes" id="UP000773469">
    <property type="component" value="Unassembled WGS sequence"/>
</dbReference>
<comment type="caution">
    <text evidence="2">The sequence shown here is derived from an EMBL/GenBank/DDBJ whole genome shotgun (WGS) entry which is preliminary data.</text>
</comment>
<evidence type="ECO:0000256" key="1">
    <source>
        <dbReference type="SAM" id="Phobius"/>
    </source>
</evidence>
<accession>A0ABQ4NYJ8</accession>
<evidence type="ECO:0000313" key="2">
    <source>
        <dbReference type="EMBL" id="GIU40026.1"/>
    </source>
</evidence>
<organism evidence="2 3">
    <name type="scientific">Shewanella colwelliana</name>
    <name type="common">Alteromonas colwelliana</name>
    <dbReference type="NCBI Taxonomy" id="23"/>
    <lineage>
        <taxon>Bacteria</taxon>
        <taxon>Pseudomonadati</taxon>
        <taxon>Pseudomonadota</taxon>
        <taxon>Gammaproteobacteria</taxon>
        <taxon>Alteromonadales</taxon>
        <taxon>Shewanellaceae</taxon>
        <taxon>Shewanella</taxon>
    </lineage>
</organism>
<proteinExistence type="predicted"/>
<name>A0ABQ4NYJ8_SHECO</name>
<evidence type="ECO:0000313" key="3">
    <source>
        <dbReference type="Proteomes" id="UP000773469"/>
    </source>
</evidence>